<evidence type="ECO:0000313" key="3">
    <source>
        <dbReference type="Proteomes" id="UP000009169"/>
    </source>
</evidence>
<dbReference type="EMBL" id="DS995722">
    <property type="protein sequence ID" value="EGE02479.1"/>
    <property type="molecule type" value="Genomic_DNA"/>
</dbReference>
<keyword evidence="3" id="KW-1185">Reference proteome</keyword>
<gene>
    <name evidence="2" type="ORF">TEQG_01515</name>
</gene>
<feature type="non-terminal residue" evidence="2">
    <location>
        <position position="1"/>
    </location>
</feature>
<feature type="compositionally biased region" description="Basic and acidic residues" evidence="1">
    <location>
        <begin position="81"/>
        <end position="93"/>
    </location>
</feature>
<proteinExistence type="predicted"/>
<evidence type="ECO:0000313" key="2">
    <source>
        <dbReference type="EMBL" id="EGE02479.1"/>
    </source>
</evidence>
<protein>
    <submittedName>
        <fullName evidence="2">Uncharacterized protein</fullName>
    </submittedName>
</protein>
<evidence type="ECO:0000256" key="1">
    <source>
        <dbReference type="SAM" id="MobiDB-lite"/>
    </source>
</evidence>
<feature type="compositionally biased region" description="Acidic residues" evidence="1">
    <location>
        <begin position="1"/>
        <end position="19"/>
    </location>
</feature>
<dbReference type="Proteomes" id="UP000009169">
    <property type="component" value="Unassembled WGS sequence"/>
</dbReference>
<dbReference type="AlphaFoldDB" id="F2PKR1"/>
<sequence>CLPGEDEGEPVGDAPEDEHEAGGEPYPGGRAAVWRAGGEVDGHEQDGAGGQGEGEEDGQHDEGRSRAQGQEAPQQGEDEQADGRERERHEHARAGQRRHQSIYQAF</sequence>
<feature type="region of interest" description="Disordered" evidence="1">
    <location>
        <begin position="1"/>
        <end position="106"/>
    </location>
</feature>
<accession>F2PKR1</accession>
<name>F2PKR1_TRIEC</name>
<dbReference type="VEuPathDB" id="FungiDB:TEQG_01515"/>
<organism evidence="2 3">
    <name type="scientific">Trichophyton equinum (strain ATCC MYA-4606 / CBS 127.97)</name>
    <name type="common">Horse ringworm fungus</name>
    <dbReference type="NCBI Taxonomy" id="559882"/>
    <lineage>
        <taxon>Eukaryota</taxon>
        <taxon>Fungi</taxon>
        <taxon>Dikarya</taxon>
        <taxon>Ascomycota</taxon>
        <taxon>Pezizomycotina</taxon>
        <taxon>Eurotiomycetes</taxon>
        <taxon>Eurotiomycetidae</taxon>
        <taxon>Onygenales</taxon>
        <taxon>Arthrodermataceae</taxon>
        <taxon>Trichophyton</taxon>
    </lineage>
</organism>
<dbReference type="HOGENOM" id="CLU_2229677_0_0_1"/>
<reference evidence="3" key="1">
    <citation type="journal article" date="2012" name="MBio">
        <title>Comparative genome analysis of Trichophyton rubrum and related dermatophytes reveals candidate genes involved in infection.</title>
        <authorList>
            <person name="Martinez D.A."/>
            <person name="Oliver B.G."/>
            <person name="Graeser Y."/>
            <person name="Goldberg J.M."/>
            <person name="Li W."/>
            <person name="Martinez-Rossi N.M."/>
            <person name="Monod M."/>
            <person name="Shelest E."/>
            <person name="Barton R.C."/>
            <person name="Birch E."/>
            <person name="Brakhage A.A."/>
            <person name="Chen Z."/>
            <person name="Gurr S.J."/>
            <person name="Heiman D."/>
            <person name="Heitman J."/>
            <person name="Kosti I."/>
            <person name="Rossi A."/>
            <person name="Saif S."/>
            <person name="Samalova M."/>
            <person name="Saunders C.W."/>
            <person name="Shea T."/>
            <person name="Summerbell R.C."/>
            <person name="Xu J."/>
            <person name="Young S."/>
            <person name="Zeng Q."/>
            <person name="Birren B.W."/>
            <person name="Cuomo C.A."/>
            <person name="White T.C."/>
        </authorList>
    </citation>
    <scope>NUCLEOTIDE SEQUENCE [LARGE SCALE GENOMIC DNA]</scope>
    <source>
        <strain evidence="3">ATCC MYA-4606 / CBS 127.97</strain>
    </source>
</reference>